<dbReference type="InterPro" id="IPR000238">
    <property type="entry name" value="RbfA"/>
</dbReference>
<dbReference type="PANTHER" id="PTHR33515">
    <property type="entry name" value="RIBOSOME-BINDING FACTOR A, CHLOROPLASTIC-RELATED"/>
    <property type="match status" value="1"/>
</dbReference>
<dbReference type="NCBIfam" id="TIGR00082">
    <property type="entry name" value="rbfA"/>
    <property type="match status" value="1"/>
</dbReference>
<dbReference type="SUPFAM" id="SSF89919">
    <property type="entry name" value="Ribosome-binding factor A, RbfA"/>
    <property type="match status" value="1"/>
</dbReference>
<proteinExistence type="inferred from homology"/>
<accession>A0A3B0V5P1</accession>
<sequence>MAFREFTRSDRMSAQILRIVAVAVREEFEYDKELKHVAISDVDVSKDLSIATVYFNTLFPEYHQEALVILEKNAPFIRSIVAQKIRARRVPELRFVYDASLERGANLEALIDQARDSDPHFEEEE</sequence>
<name>A0A3B0V5P1_9ZZZZ</name>
<organism evidence="1">
    <name type="scientific">hydrothermal vent metagenome</name>
    <dbReference type="NCBI Taxonomy" id="652676"/>
    <lineage>
        <taxon>unclassified sequences</taxon>
        <taxon>metagenomes</taxon>
        <taxon>ecological metagenomes</taxon>
    </lineage>
</organism>
<dbReference type="Gene3D" id="3.30.300.20">
    <property type="match status" value="1"/>
</dbReference>
<protein>
    <submittedName>
        <fullName evidence="1">Ribosome-binding factor A</fullName>
    </submittedName>
</protein>
<dbReference type="GO" id="GO:0043024">
    <property type="term" value="F:ribosomal small subunit binding"/>
    <property type="evidence" value="ECO:0007669"/>
    <property type="project" value="TreeGrafter"/>
</dbReference>
<dbReference type="HAMAP" id="MF_00003">
    <property type="entry name" value="RbfA"/>
    <property type="match status" value="1"/>
</dbReference>
<dbReference type="InterPro" id="IPR015946">
    <property type="entry name" value="KH_dom-like_a/b"/>
</dbReference>
<dbReference type="InterPro" id="IPR023799">
    <property type="entry name" value="RbfA_dom_sf"/>
</dbReference>
<dbReference type="GO" id="GO:0005829">
    <property type="term" value="C:cytosol"/>
    <property type="evidence" value="ECO:0007669"/>
    <property type="project" value="TreeGrafter"/>
</dbReference>
<gene>
    <name evidence="1" type="ORF">MNBD_GAMMA01-787</name>
</gene>
<dbReference type="EMBL" id="UOEW01000199">
    <property type="protein sequence ID" value="VAW38281.1"/>
    <property type="molecule type" value="Genomic_DNA"/>
</dbReference>
<evidence type="ECO:0000313" key="1">
    <source>
        <dbReference type="EMBL" id="VAW38281.1"/>
    </source>
</evidence>
<dbReference type="AlphaFoldDB" id="A0A3B0V5P1"/>
<dbReference type="Pfam" id="PF02033">
    <property type="entry name" value="RBFA"/>
    <property type="match status" value="1"/>
</dbReference>
<dbReference type="PANTHER" id="PTHR33515:SF1">
    <property type="entry name" value="RIBOSOME-BINDING FACTOR A, CHLOROPLASTIC-RELATED"/>
    <property type="match status" value="1"/>
</dbReference>
<dbReference type="GO" id="GO:0006364">
    <property type="term" value="P:rRNA processing"/>
    <property type="evidence" value="ECO:0007669"/>
    <property type="project" value="InterPro"/>
</dbReference>
<reference evidence="1" key="1">
    <citation type="submission" date="2018-06" db="EMBL/GenBank/DDBJ databases">
        <authorList>
            <person name="Zhirakovskaya E."/>
        </authorList>
    </citation>
    <scope>NUCLEOTIDE SEQUENCE</scope>
</reference>